<gene>
    <name evidence="1" type="ORF">LCGC14_1229580</name>
</gene>
<dbReference type="EMBL" id="LAZR01006548">
    <property type="protein sequence ID" value="KKM91332.1"/>
    <property type="molecule type" value="Genomic_DNA"/>
</dbReference>
<proteinExistence type="predicted"/>
<reference evidence="1" key="1">
    <citation type="journal article" date="2015" name="Nature">
        <title>Complex archaea that bridge the gap between prokaryotes and eukaryotes.</title>
        <authorList>
            <person name="Spang A."/>
            <person name="Saw J.H."/>
            <person name="Jorgensen S.L."/>
            <person name="Zaremba-Niedzwiedzka K."/>
            <person name="Martijn J."/>
            <person name="Lind A.E."/>
            <person name="van Eijk R."/>
            <person name="Schleper C."/>
            <person name="Guy L."/>
            <person name="Ettema T.J."/>
        </authorList>
    </citation>
    <scope>NUCLEOTIDE SEQUENCE</scope>
</reference>
<comment type="caution">
    <text evidence="1">The sequence shown here is derived from an EMBL/GenBank/DDBJ whole genome shotgun (WGS) entry which is preliminary data.</text>
</comment>
<evidence type="ECO:0008006" key="2">
    <source>
        <dbReference type="Google" id="ProtNLM"/>
    </source>
</evidence>
<dbReference type="SUPFAM" id="SSF54236">
    <property type="entry name" value="Ubiquitin-like"/>
    <property type="match status" value="1"/>
</dbReference>
<evidence type="ECO:0000313" key="1">
    <source>
        <dbReference type="EMBL" id="KKM91332.1"/>
    </source>
</evidence>
<dbReference type="InterPro" id="IPR029071">
    <property type="entry name" value="Ubiquitin-like_domsf"/>
</dbReference>
<name>A0A0F9PDB0_9ZZZZ</name>
<accession>A0A0F9PDB0</accession>
<protein>
    <recommendedName>
        <fullName evidence="2">Ubiquitin-like domain-containing protein</fullName>
    </recommendedName>
</protein>
<sequence>MRISVEDSRTGKIIKLDVKNHHQIERIVDIIIKHMGIISAEQRSYSLVLQSQELPSTITIEDAIHKFGLKENDKLVLWAKVIGGF</sequence>
<dbReference type="AlphaFoldDB" id="A0A0F9PDB0"/>
<organism evidence="1">
    <name type="scientific">marine sediment metagenome</name>
    <dbReference type="NCBI Taxonomy" id="412755"/>
    <lineage>
        <taxon>unclassified sequences</taxon>
        <taxon>metagenomes</taxon>
        <taxon>ecological metagenomes</taxon>
    </lineage>
</organism>